<evidence type="ECO:0000313" key="3">
    <source>
        <dbReference type="Proteomes" id="UP000182573"/>
    </source>
</evidence>
<feature type="transmembrane region" description="Helical" evidence="1">
    <location>
        <begin position="12"/>
        <end position="30"/>
    </location>
</feature>
<keyword evidence="1" id="KW-1133">Transmembrane helix</keyword>
<dbReference type="EMBL" id="FNOF01000026">
    <property type="protein sequence ID" value="SDX30005.1"/>
    <property type="molecule type" value="Genomic_DNA"/>
</dbReference>
<keyword evidence="1" id="KW-0812">Transmembrane</keyword>
<evidence type="ECO:0000313" key="2">
    <source>
        <dbReference type="EMBL" id="SDX30005.1"/>
    </source>
</evidence>
<keyword evidence="1" id="KW-0472">Membrane</keyword>
<dbReference type="STRING" id="28442.SAMN05443574_1266"/>
<sequence>MVARLYSATLFALYQLTLLLGIMLLPVAMVTEQFGLRLPMDRAVSGLNEAYDQASA</sequence>
<dbReference type="Proteomes" id="UP000182573">
    <property type="component" value="Unassembled WGS sequence"/>
</dbReference>
<accession>A0A1H3AK78</accession>
<name>A0A1H3AK78_HALVA</name>
<dbReference type="RefSeq" id="WP_004515716.1">
    <property type="nucleotide sequence ID" value="NZ_FNOF01000026.1"/>
</dbReference>
<evidence type="ECO:0000256" key="1">
    <source>
        <dbReference type="SAM" id="Phobius"/>
    </source>
</evidence>
<gene>
    <name evidence="2" type="ORF">SAMN05443574_1266</name>
</gene>
<protein>
    <submittedName>
        <fullName evidence="2">Uncharacterized protein</fullName>
    </submittedName>
</protein>
<dbReference type="AlphaFoldDB" id="A0A1H3AK78"/>
<proteinExistence type="predicted"/>
<organism evidence="2 3">
    <name type="scientific">Haloarcula vallismortis</name>
    <name type="common">Halobacterium vallismortis</name>
    <dbReference type="NCBI Taxonomy" id="28442"/>
    <lineage>
        <taxon>Archaea</taxon>
        <taxon>Methanobacteriati</taxon>
        <taxon>Methanobacteriota</taxon>
        <taxon>Stenosarchaea group</taxon>
        <taxon>Halobacteria</taxon>
        <taxon>Halobacteriales</taxon>
        <taxon>Haloarculaceae</taxon>
        <taxon>Haloarcula</taxon>
    </lineage>
</organism>
<reference evidence="2 3" key="1">
    <citation type="submission" date="2016-10" db="EMBL/GenBank/DDBJ databases">
        <authorList>
            <person name="de Groot N.N."/>
        </authorList>
    </citation>
    <scope>NUCLEOTIDE SEQUENCE [LARGE SCALE GENOMIC DNA]</scope>
    <source>
        <strain evidence="2 3">DSM 3756</strain>
    </source>
</reference>